<gene>
    <name evidence="6" type="ORF">VSH64_44320</name>
</gene>
<keyword evidence="3" id="KW-0804">Transcription</keyword>
<evidence type="ECO:0000313" key="7">
    <source>
        <dbReference type="Proteomes" id="UP001330812"/>
    </source>
</evidence>
<dbReference type="SUPFAM" id="SSF46689">
    <property type="entry name" value="Homeodomain-like"/>
    <property type="match status" value="1"/>
</dbReference>
<dbReference type="InterPro" id="IPR036271">
    <property type="entry name" value="Tet_transcr_reg_TetR-rel_C_sf"/>
</dbReference>
<feature type="DNA-binding region" description="H-T-H motif" evidence="4">
    <location>
        <begin position="57"/>
        <end position="76"/>
    </location>
</feature>
<evidence type="ECO:0000256" key="2">
    <source>
        <dbReference type="ARBA" id="ARBA00023125"/>
    </source>
</evidence>
<dbReference type="Proteomes" id="UP001330812">
    <property type="component" value="Chromosome"/>
</dbReference>
<sequence length="261" mass="28436">MVVFAGQGDARRSLELLWRKHVAARPGGPGPKPGLSVDAIVAAAVALADAEGMGALSMRAVGERLGRTAMALYTYVPGKSELVDLMYDHTLTELRDDHDLSAGWRPALLSLGRELWEFHLRHPWLLQVSYARPVLGPGEFRLQQLVLRVLFATGLPGSRVRWVVGALLNTVRGSVQIAAESRQLSRETGLSEEDWWYARAAVLGELVPDLVERYPLVGQLGSEQLPPTGGGSYLEREARQSLEAGLDLLLDGIETAIAREG</sequence>
<proteinExistence type="predicted"/>
<dbReference type="SUPFAM" id="SSF48498">
    <property type="entry name" value="Tetracyclin repressor-like, C-terminal domain"/>
    <property type="match status" value="1"/>
</dbReference>
<dbReference type="RefSeq" id="WP_326568702.1">
    <property type="nucleotide sequence ID" value="NZ_CP142149.1"/>
</dbReference>
<dbReference type="Gene3D" id="1.10.10.60">
    <property type="entry name" value="Homeodomain-like"/>
    <property type="match status" value="1"/>
</dbReference>
<dbReference type="Gene3D" id="1.10.357.10">
    <property type="entry name" value="Tetracycline Repressor, domain 2"/>
    <property type="match status" value="1"/>
</dbReference>
<evidence type="ECO:0000256" key="4">
    <source>
        <dbReference type="PROSITE-ProRule" id="PRU00335"/>
    </source>
</evidence>
<dbReference type="EMBL" id="CP142149">
    <property type="protein sequence ID" value="WSE29744.1"/>
    <property type="molecule type" value="Genomic_DNA"/>
</dbReference>
<keyword evidence="7" id="KW-1185">Reference proteome</keyword>
<dbReference type="PROSITE" id="PS50977">
    <property type="entry name" value="HTH_TETR_2"/>
    <property type="match status" value="1"/>
</dbReference>
<dbReference type="Pfam" id="PF00440">
    <property type="entry name" value="TetR_N"/>
    <property type="match status" value="1"/>
</dbReference>
<accession>A0ABZ1I5N5</accession>
<evidence type="ECO:0000259" key="5">
    <source>
        <dbReference type="PROSITE" id="PS50977"/>
    </source>
</evidence>
<evidence type="ECO:0000256" key="3">
    <source>
        <dbReference type="ARBA" id="ARBA00023163"/>
    </source>
</evidence>
<keyword evidence="2 4" id="KW-0238">DNA-binding</keyword>
<protein>
    <submittedName>
        <fullName evidence="6">TetR/AcrR family transcriptional regulator C-terminal domain-containing protein</fullName>
    </submittedName>
</protein>
<dbReference type="InterPro" id="IPR050109">
    <property type="entry name" value="HTH-type_TetR-like_transc_reg"/>
</dbReference>
<dbReference type="Pfam" id="PF02909">
    <property type="entry name" value="TetR_C_1"/>
    <property type="match status" value="1"/>
</dbReference>
<feature type="domain" description="HTH tetR-type" evidence="5">
    <location>
        <begin position="34"/>
        <end position="94"/>
    </location>
</feature>
<keyword evidence="1" id="KW-0805">Transcription regulation</keyword>
<reference evidence="6 7" key="1">
    <citation type="journal article" date="2015" name="Int. J. Syst. Evol. Microbiol.">
        <title>Amycolatopsis rhabdoformis sp. nov., an actinomycete isolated from a tropical forest soil.</title>
        <authorList>
            <person name="Souza W.R."/>
            <person name="Silva R.E."/>
            <person name="Goodfellow M."/>
            <person name="Busarakam K."/>
            <person name="Figueiro F.S."/>
            <person name="Ferreira D."/>
            <person name="Rodrigues-Filho E."/>
            <person name="Moraes L.A.B."/>
            <person name="Zucchi T.D."/>
        </authorList>
    </citation>
    <scope>NUCLEOTIDE SEQUENCE [LARGE SCALE GENOMIC DNA]</scope>
    <source>
        <strain evidence="6 7">NCIMB 14900</strain>
    </source>
</reference>
<evidence type="ECO:0000256" key="1">
    <source>
        <dbReference type="ARBA" id="ARBA00023015"/>
    </source>
</evidence>
<dbReference type="InterPro" id="IPR001647">
    <property type="entry name" value="HTH_TetR"/>
</dbReference>
<name>A0ABZ1I5N5_9PSEU</name>
<dbReference type="InterPro" id="IPR009057">
    <property type="entry name" value="Homeodomain-like_sf"/>
</dbReference>
<dbReference type="InterPro" id="IPR004111">
    <property type="entry name" value="Repressor_TetR_C"/>
</dbReference>
<dbReference type="PANTHER" id="PTHR30055:SF151">
    <property type="entry name" value="TRANSCRIPTIONAL REGULATORY PROTEIN"/>
    <property type="match status" value="1"/>
</dbReference>
<organism evidence="6 7">
    <name type="scientific">Amycolatopsis rhabdoformis</name>
    <dbReference type="NCBI Taxonomy" id="1448059"/>
    <lineage>
        <taxon>Bacteria</taxon>
        <taxon>Bacillati</taxon>
        <taxon>Actinomycetota</taxon>
        <taxon>Actinomycetes</taxon>
        <taxon>Pseudonocardiales</taxon>
        <taxon>Pseudonocardiaceae</taxon>
        <taxon>Amycolatopsis</taxon>
    </lineage>
</organism>
<dbReference type="PANTHER" id="PTHR30055">
    <property type="entry name" value="HTH-TYPE TRANSCRIPTIONAL REGULATOR RUTR"/>
    <property type="match status" value="1"/>
</dbReference>
<evidence type="ECO:0000313" key="6">
    <source>
        <dbReference type="EMBL" id="WSE29744.1"/>
    </source>
</evidence>